<feature type="region of interest" description="Disordered" evidence="1">
    <location>
        <begin position="71"/>
        <end position="152"/>
    </location>
</feature>
<evidence type="ECO:0000313" key="2">
    <source>
        <dbReference type="EMBL" id="CAC5368213.1"/>
    </source>
</evidence>
<feature type="compositionally biased region" description="Polar residues" evidence="1">
    <location>
        <begin position="83"/>
        <end position="97"/>
    </location>
</feature>
<gene>
    <name evidence="2" type="ORF">MCOR_7833</name>
</gene>
<keyword evidence="3" id="KW-1185">Reference proteome</keyword>
<protein>
    <submittedName>
        <fullName evidence="2">Uncharacterized protein</fullName>
    </submittedName>
</protein>
<name>A0A6J8AID6_MYTCO</name>
<dbReference type="AlphaFoldDB" id="A0A6J8AID6"/>
<dbReference type="Proteomes" id="UP000507470">
    <property type="component" value="Unassembled WGS sequence"/>
</dbReference>
<organism evidence="2 3">
    <name type="scientific">Mytilus coruscus</name>
    <name type="common">Sea mussel</name>
    <dbReference type="NCBI Taxonomy" id="42192"/>
    <lineage>
        <taxon>Eukaryota</taxon>
        <taxon>Metazoa</taxon>
        <taxon>Spiralia</taxon>
        <taxon>Lophotrochozoa</taxon>
        <taxon>Mollusca</taxon>
        <taxon>Bivalvia</taxon>
        <taxon>Autobranchia</taxon>
        <taxon>Pteriomorphia</taxon>
        <taxon>Mytilida</taxon>
        <taxon>Mytiloidea</taxon>
        <taxon>Mytilidae</taxon>
        <taxon>Mytilinae</taxon>
        <taxon>Mytilus</taxon>
    </lineage>
</organism>
<reference evidence="2 3" key="1">
    <citation type="submission" date="2020-06" db="EMBL/GenBank/DDBJ databases">
        <authorList>
            <person name="Li R."/>
            <person name="Bekaert M."/>
        </authorList>
    </citation>
    <scope>NUCLEOTIDE SEQUENCE [LARGE SCALE GENOMIC DNA]</scope>
    <source>
        <strain evidence="3">wild</strain>
    </source>
</reference>
<sequence length="170" mass="18841">MAEITAMLNLGQPDDQPSSHDSDFVEVASTCISKPKRQEICSPKQNRNHKHVCRNITSERYSYIITDTCPTPSRSPRKHCSSVLFTSSQSTDTTRCSRSQKEHSCISTPGPSTDTTRYSNSRKEPTCISTPSPSTDTRYSKSAKEPTCISTPDPSTDKWDGVCVNGQQFL</sequence>
<evidence type="ECO:0000313" key="3">
    <source>
        <dbReference type="Proteomes" id="UP000507470"/>
    </source>
</evidence>
<accession>A0A6J8AID6</accession>
<proteinExistence type="predicted"/>
<feature type="compositionally biased region" description="Polar residues" evidence="1">
    <location>
        <begin position="127"/>
        <end position="137"/>
    </location>
</feature>
<feature type="region of interest" description="Disordered" evidence="1">
    <location>
        <begin position="1"/>
        <end position="22"/>
    </location>
</feature>
<dbReference type="EMBL" id="CACVKT020001455">
    <property type="protein sequence ID" value="CAC5368213.1"/>
    <property type="molecule type" value="Genomic_DNA"/>
</dbReference>
<evidence type="ECO:0000256" key="1">
    <source>
        <dbReference type="SAM" id="MobiDB-lite"/>
    </source>
</evidence>
<feature type="compositionally biased region" description="Polar residues" evidence="1">
    <location>
        <begin position="105"/>
        <end position="119"/>
    </location>
</feature>